<dbReference type="PROSITE" id="PS50089">
    <property type="entry name" value="ZF_RING_2"/>
    <property type="match status" value="1"/>
</dbReference>
<dbReference type="Gene3D" id="3.30.70.330">
    <property type="match status" value="1"/>
</dbReference>
<keyword evidence="1" id="KW-0863">Zinc-finger</keyword>
<accession>A0ABR3BXP5</accession>
<dbReference type="InterPro" id="IPR012677">
    <property type="entry name" value="Nucleotide-bd_a/b_plait_sf"/>
</dbReference>
<feature type="domain" description="RING-type" evidence="3">
    <location>
        <begin position="216"/>
        <end position="262"/>
    </location>
</feature>
<feature type="compositionally biased region" description="Low complexity" evidence="2">
    <location>
        <begin position="39"/>
        <end position="58"/>
    </location>
</feature>
<proteinExistence type="predicted"/>
<dbReference type="EMBL" id="ATAM02000004">
    <property type="protein sequence ID" value="KAL0250621.1"/>
    <property type="molecule type" value="Genomic_DNA"/>
</dbReference>
<dbReference type="GeneID" id="91989660"/>
<evidence type="ECO:0000259" key="3">
    <source>
        <dbReference type="PROSITE" id="PS50089"/>
    </source>
</evidence>
<evidence type="ECO:0000256" key="1">
    <source>
        <dbReference type="PROSITE-ProRule" id="PRU00175"/>
    </source>
</evidence>
<protein>
    <recommendedName>
        <fullName evidence="3">RING-type domain-containing protein</fullName>
    </recommendedName>
</protein>
<evidence type="ECO:0000256" key="2">
    <source>
        <dbReference type="SAM" id="MobiDB-lite"/>
    </source>
</evidence>
<dbReference type="Proteomes" id="UP000054399">
    <property type="component" value="Unassembled WGS sequence"/>
</dbReference>
<organism evidence="4 5">
    <name type="scientific">Cryptococcus tetragattii IND107</name>
    <dbReference type="NCBI Taxonomy" id="1296105"/>
    <lineage>
        <taxon>Eukaryota</taxon>
        <taxon>Fungi</taxon>
        <taxon>Dikarya</taxon>
        <taxon>Basidiomycota</taxon>
        <taxon>Agaricomycotina</taxon>
        <taxon>Tremellomycetes</taxon>
        <taxon>Tremellales</taxon>
        <taxon>Cryptococcaceae</taxon>
        <taxon>Cryptococcus</taxon>
        <taxon>Cryptococcus gattii species complex</taxon>
    </lineage>
</organism>
<comment type="caution">
    <text evidence="4">The sequence shown here is derived from an EMBL/GenBank/DDBJ whole genome shotgun (WGS) entry which is preliminary data.</text>
</comment>
<reference evidence="5" key="1">
    <citation type="submission" date="2015-01" db="EMBL/GenBank/DDBJ databases">
        <title>The Genome Sequence of Cryptococcus gattii MMRL2647.</title>
        <authorList>
            <consortium name="The Broad Institute Genomics Platform"/>
            <person name="Cuomo C."/>
            <person name="Litvintseva A."/>
            <person name="Chen Y."/>
            <person name="Heitman J."/>
            <person name="Sun S."/>
            <person name="Springer D."/>
            <person name="Dromer F."/>
            <person name="Young S."/>
            <person name="Zeng Q."/>
            <person name="Gargeya S."/>
            <person name="Abouelleil A."/>
            <person name="Alvarado L."/>
            <person name="Chapman S.B."/>
            <person name="Gainer-Dewar J."/>
            <person name="Goldberg J."/>
            <person name="Griggs A."/>
            <person name="Gujja S."/>
            <person name="Hansen M."/>
            <person name="Howarth C."/>
            <person name="Imamovic A."/>
            <person name="Larimer J."/>
            <person name="Murphy C."/>
            <person name="Naylor J."/>
            <person name="Pearson M."/>
            <person name="Priest M."/>
            <person name="Roberts A."/>
            <person name="Saif S."/>
            <person name="Shea T."/>
            <person name="Sykes S."/>
            <person name="Wortman J."/>
            <person name="Nusbaum C."/>
            <person name="Birren B."/>
        </authorList>
    </citation>
    <scope>NUCLEOTIDE SEQUENCE [LARGE SCALE GENOMIC DNA]</scope>
    <source>
        <strain evidence="5">IND107</strain>
    </source>
</reference>
<reference evidence="4 5" key="2">
    <citation type="submission" date="2024-01" db="EMBL/GenBank/DDBJ databases">
        <title>Comparative genomics of Cryptococcus and Kwoniella reveals pathogenesis evolution and contrasting modes of karyotype evolution via chromosome fusion or intercentromeric recombination.</title>
        <authorList>
            <person name="Coelho M.A."/>
            <person name="David-Palma M."/>
            <person name="Shea T."/>
            <person name="Bowers K."/>
            <person name="Mcginley-Smith S."/>
            <person name="Mohammad A.W."/>
            <person name="Gnirke A."/>
            <person name="Yurkov A.M."/>
            <person name="Nowrousian M."/>
            <person name="Sun S."/>
            <person name="Cuomo C.A."/>
            <person name="Heitman J."/>
        </authorList>
    </citation>
    <scope>NUCLEOTIDE SEQUENCE [LARGE SCALE GENOMIC DNA]</scope>
    <source>
        <strain evidence="4 5">IND107</strain>
    </source>
</reference>
<dbReference type="InterPro" id="IPR001841">
    <property type="entry name" value="Znf_RING"/>
</dbReference>
<keyword evidence="1" id="KW-0862">Zinc</keyword>
<sequence length="570" mass="62793">MANPFSKAPPLGHNGSPTEKLGSSKFIILGPNIGQYLEVSSSEESNCSSSPSMPSTPSRLPNYVNHRRSLDGSKARSASPTECGEIDWVEYSSPSIEMGACQSSNWGSSVSELSEGDSETESSVIITPDRDTRDGQSHRLGIQNIALLLKQTSIRSERPPLKQNRQCSRTTSSHTVVPRDFNRRYSEPCSVLSGSSSSSHAPRLEDLKQHKDTVACEACGRRTTIARAKKIMPCQDITCASCFSSSLGAVTVTQSQAKCPICLCLIDTFEAVTLEDIAKLQLSSKEYSMTKLLSLFKRRQGVGPVVMRIDNVAWDITPATVEAFLPRNSLSRSTLQPIHILLDRFDGRTKDYLYIEASTLHAAQTILKTCQNTFMPGGALTSGRKRPVTITPVSHAELIEELRPRSAQELHSLLALCQASVGSGSASKQSTSKYVKSRHGPYYALISTMSKLNGEQSPSYWDLFYVASGAISALSKAITHQAYFRSSKNWPAPSYPTDTMTHITEEDILDFFHRAVYRNLYLYFPITVADAVLSVGFFHIRFIIGACYLTPNFSPFYRTLSHVSAYQCNI</sequence>
<keyword evidence="1" id="KW-0479">Metal-binding</keyword>
<gene>
    <name evidence="4" type="ORF">I308_102804</name>
</gene>
<keyword evidence="5" id="KW-1185">Reference proteome</keyword>
<feature type="region of interest" description="Disordered" evidence="2">
    <location>
        <begin position="39"/>
        <end position="63"/>
    </location>
</feature>
<name>A0ABR3BXP5_9TREE</name>
<dbReference type="RefSeq" id="XP_066614808.1">
    <property type="nucleotide sequence ID" value="XM_066757339.1"/>
</dbReference>
<evidence type="ECO:0000313" key="4">
    <source>
        <dbReference type="EMBL" id="KAL0250621.1"/>
    </source>
</evidence>
<evidence type="ECO:0000313" key="5">
    <source>
        <dbReference type="Proteomes" id="UP000054399"/>
    </source>
</evidence>
<feature type="region of interest" description="Disordered" evidence="2">
    <location>
        <begin position="1"/>
        <end position="23"/>
    </location>
</feature>